<comment type="similarity">
    <text evidence="4">Belongs to the cytochrome b5 family.</text>
</comment>
<dbReference type="InterPro" id="IPR051872">
    <property type="entry name" value="Cytochrome_b5/Flavoprotein_Rdt"/>
</dbReference>
<sequence length="101" mass="11290">EVASMEPLKPKAEAAATVITWDDIHKHQSRETGYWTVVKDKVYDVTRYIYNHPGGAKCITDFTDADIGKMASKVHGFISLDKVLDKLWIGMIEGGQTSLYS</sequence>
<name>A0A9K3D9E0_9EUKA</name>
<dbReference type="GO" id="GO:0020037">
    <property type="term" value="F:heme binding"/>
    <property type="evidence" value="ECO:0007669"/>
    <property type="project" value="UniProtKB-UniRule"/>
</dbReference>
<dbReference type="PANTHER" id="PTHR46237">
    <property type="entry name" value="CYTOCHROME B5 REDUCTASE 4 FAMILY MEMBER"/>
    <property type="match status" value="1"/>
</dbReference>
<gene>
    <name evidence="6" type="ORF">KIPB_013733</name>
</gene>
<dbReference type="GO" id="GO:0005737">
    <property type="term" value="C:cytoplasm"/>
    <property type="evidence" value="ECO:0007669"/>
    <property type="project" value="TreeGrafter"/>
</dbReference>
<dbReference type="AlphaFoldDB" id="A0A9K3D9E0"/>
<keyword evidence="1 4" id="KW-0349">Heme</keyword>
<dbReference type="EMBL" id="BDIP01006685">
    <property type="protein sequence ID" value="GIQ90800.1"/>
    <property type="molecule type" value="Genomic_DNA"/>
</dbReference>
<feature type="non-terminal residue" evidence="6">
    <location>
        <position position="1"/>
    </location>
</feature>
<feature type="domain" description="Cytochrome b5 heme-binding" evidence="5">
    <location>
        <begin position="16"/>
        <end position="93"/>
    </location>
</feature>
<keyword evidence="2 4" id="KW-0479">Metal-binding</keyword>
<evidence type="ECO:0000313" key="7">
    <source>
        <dbReference type="Proteomes" id="UP000265618"/>
    </source>
</evidence>
<evidence type="ECO:0000313" key="6">
    <source>
        <dbReference type="EMBL" id="GIQ90800.1"/>
    </source>
</evidence>
<proteinExistence type="inferred from homology"/>
<dbReference type="OrthoDB" id="260519at2759"/>
<dbReference type="Proteomes" id="UP000265618">
    <property type="component" value="Unassembled WGS sequence"/>
</dbReference>
<dbReference type="SMART" id="SM01117">
    <property type="entry name" value="Cyt-b5"/>
    <property type="match status" value="1"/>
</dbReference>
<comment type="caution">
    <text evidence="6">The sequence shown here is derived from an EMBL/GenBank/DDBJ whole genome shotgun (WGS) entry which is preliminary data.</text>
</comment>
<dbReference type="PROSITE" id="PS50255">
    <property type="entry name" value="CYTOCHROME_B5_2"/>
    <property type="match status" value="1"/>
</dbReference>
<dbReference type="PROSITE" id="PS00191">
    <property type="entry name" value="CYTOCHROME_B5_1"/>
    <property type="match status" value="1"/>
</dbReference>
<accession>A0A9K3D9E0</accession>
<evidence type="ECO:0000256" key="1">
    <source>
        <dbReference type="ARBA" id="ARBA00022617"/>
    </source>
</evidence>
<dbReference type="InterPro" id="IPR018506">
    <property type="entry name" value="Cyt_B5_heme-BS"/>
</dbReference>
<dbReference type="GO" id="GO:0004128">
    <property type="term" value="F:cytochrome-b5 reductase activity, acting on NAD(P)H"/>
    <property type="evidence" value="ECO:0007669"/>
    <property type="project" value="TreeGrafter"/>
</dbReference>
<evidence type="ECO:0000256" key="3">
    <source>
        <dbReference type="ARBA" id="ARBA00023004"/>
    </source>
</evidence>
<keyword evidence="7" id="KW-1185">Reference proteome</keyword>
<dbReference type="Gene3D" id="3.10.120.10">
    <property type="entry name" value="Cytochrome b5-like heme/steroid binding domain"/>
    <property type="match status" value="1"/>
</dbReference>
<organism evidence="6 7">
    <name type="scientific">Kipferlia bialata</name>
    <dbReference type="NCBI Taxonomy" id="797122"/>
    <lineage>
        <taxon>Eukaryota</taxon>
        <taxon>Metamonada</taxon>
        <taxon>Carpediemonas-like organisms</taxon>
        <taxon>Kipferlia</taxon>
    </lineage>
</organism>
<keyword evidence="3 4" id="KW-0408">Iron</keyword>
<dbReference type="PANTHER" id="PTHR46237:SF1">
    <property type="entry name" value="CYTOCHROME B5 REDUCTASE 4"/>
    <property type="match status" value="1"/>
</dbReference>
<evidence type="ECO:0000256" key="4">
    <source>
        <dbReference type="RuleBase" id="RU362121"/>
    </source>
</evidence>
<dbReference type="InterPro" id="IPR001199">
    <property type="entry name" value="Cyt_B5-like_heme/steroid-bd"/>
</dbReference>
<reference evidence="6 7" key="1">
    <citation type="journal article" date="2018" name="PLoS ONE">
        <title>The draft genome of Kipferlia bialata reveals reductive genome evolution in fornicate parasites.</title>
        <authorList>
            <person name="Tanifuji G."/>
            <person name="Takabayashi S."/>
            <person name="Kume K."/>
            <person name="Takagi M."/>
            <person name="Nakayama T."/>
            <person name="Kamikawa R."/>
            <person name="Inagaki Y."/>
            <person name="Hashimoto T."/>
        </authorList>
    </citation>
    <scope>NUCLEOTIDE SEQUENCE [LARGE SCALE GENOMIC DNA]</scope>
    <source>
        <strain evidence="6">NY0173</strain>
    </source>
</reference>
<dbReference type="Pfam" id="PF00173">
    <property type="entry name" value="Cyt-b5"/>
    <property type="match status" value="1"/>
</dbReference>
<dbReference type="GO" id="GO:0046872">
    <property type="term" value="F:metal ion binding"/>
    <property type="evidence" value="ECO:0007669"/>
    <property type="project" value="UniProtKB-UniRule"/>
</dbReference>
<evidence type="ECO:0000259" key="5">
    <source>
        <dbReference type="PROSITE" id="PS50255"/>
    </source>
</evidence>
<dbReference type="InterPro" id="IPR036400">
    <property type="entry name" value="Cyt_B5-like_heme/steroid_sf"/>
</dbReference>
<protein>
    <recommendedName>
        <fullName evidence="5">Cytochrome b5 heme-binding domain-containing protein</fullName>
    </recommendedName>
</protein>
<dbReference type="SUPFAM" id="SSF55856">
    <property type="entry name" value="Cytochrome b5-like heme/steroid binding domain"/>
    <property type="match status" value="1"/>
</dbReference>
<evidence type="ECO:0000256" key="2">
    <source>
        <dbReference type="ARBA" id="ARBA00022723"/>
    </source>
</evidence>